<reference evidence="1 2" key="1">
    <citation type="submission" date="2015-01" db="EMBL/GenBank/DDBJ databases">
        <title>Evolution of Trichinella species and genotypes.</title>
        <authorList>
            <person name="Korhonen P.K."/>
            <person name="Edoardo P."/>
            <person name="Giuseppe L.R."/>
            <person name="Gasser R.B."/>
        </authorList>
    </citation>
    <scope>NUCLEOTIDE SEQUENCE [LARGE SCALE GENOMIC DNA]</scope>
    <source>
        <strain evidence="1">ISS13</strain>
    </source>
</reference>
<organism evidence="1 2">
    <name type="scientific">Trichinella pseudospiralis</name>
    <name type="common">Parasitic roundworm</name>
    <dbReference type="NCBI Taxonomy" id="6337"/>
    <lineage>
        <taxon>Eukaryota</taxon>
        <taxon>Metazoa</taxon>
        <taxon>Ecdysozoa</taxon>
        <taxon>Nematoda</taxon>
        <taxon>Enoplea</taxon>
        <taxon>Dorylaimia</taxon>
        <taxon>Trichinellida</taxon>
        <taxon>Trichinellidae</taxon>
        <taxon>Trichinella</taxon>
    </lineage>
</organism>
<dbReference type="AlphaFoldDB" id="A0A0V1EN59"/>
<name>A0A0V1EN59_TRIPS</name>
<comment type="caution">
    <text evidence="1">The sequence shown here is derived from an EMBL/GenBank/DDBJ whole genome shotgun (WGS) entry which is preliminary data.</text>
</comment>
<proteinExistence type="predicted"/>
<accession>A0A0V1EN59</accession>
<gene>
    <name evidence="1" type="ORF">T4A_8451</name>
</gene>
<evidence type="ECO:0000313" key="1">
    <source>
        <dbReference type="EMBL" id="KRY75213.1"/>
    </source>
</evidence>
<dbReference type="Proteomes" id="UP000054632">
    <property type="component" value="Unassembled WGS sequence"/>
</dbReference>
<sequence length="91" mass="10688">MTVRRVDCAEDAFRLFGMFQLLTSQEFRPVDPVPQGLASKTGWLQDYFQKLVAHHLQPRSETEGHGRRISIITNQKEKKINNNNFVYYNFN</sequence>
<dbReference type="EMBL" id="JYDR01000019">
    <property type="protein sequence ID" value="KRY75213.1"/>
    <property type="molecule type" value="Genomic_DNA"/>
</dbReference>
<evidence type="ECO:0000313" key="2">
    <source>
        <dbReference type="Proteomes" id="UP000054632"/>
    </source>
</evidence>
<protein>
    <submittedName>
        <fullName evidence="1">Uncharacterized protein</fullName>
    </submittedName>
</protein>